<evidence type="ECO:0000313" key="2">
    <source>
        <dbReference type="EMBL" id="KAI7800962.1"/>
    </source>
</evidence>
<name>A0A9W7TRR9_TRIRA</name>
<keyword evidence="3" id="KW-1185">Reference proteome</keyword>
<comment type="caution">
    <text evidence="2">The sequence shown here is derived from an EMBL/GenBank/DDBJ whole genome shotgun (WGS) entry which is preliminary data.</text>
</comment>
<organism evidence="2 3">
    <name type="scientific">Triplophysa rosa</name>
    <name type="common">Cave loach</name>
    <dbReference type="NCBI Taxonomy" id="992332"/>
    <lineage>
        <taxon>Eukaryota</taxon>
        <taxon>Metazoa</taxon>
        <taxon>Chordata</taxon>
        <taxon>Craniata</taxon>
        <taxon>Vertebrata</taxon>
        <taxon>Euteleostomi</taxon>
        <taxon>Actinopterygii</taxon>
        <taxon>Neopterygii</taxon>
        <taxon>Teleostei</taxon>
        <taxon>Ostariophysi</taxon>
        <taxon>Cypriniformes</taxon>
        <taxon>Nemacheilidae</taxon>
        <taxon>Triplophysa</taxon>
    </lineage>
</organism>
<feature type="region of interest" description="Disordered" evidence="1">
    <location>
        <begin position="46"/>
        <end position="68"/>
    </location>
</feature>
<sequence>MTDHMVPRGDSFVVVDSDTLETDSRVRPGGYPQDCAYWPQRLGVWTDETRERRRKHQGRQGRERGEKKKKLVRFPDTLSLGPQPAERLFLAVPCGGTGCSLAPPPPPGGRRWLLRMRAASRKVPRFLLLPYAADGSRLRPMASGADSSAPSRKAATPPQTQGHGSEVLVSWRPAVAPLTEGSRQQVPRFLLLPDPADGSRLRPRASGADLSAPSRTAATPPHLRPRTWREVFAPSGHTLQHHRLGTAIPLSGEDSDSMSLLPPGFWHHCNKAQ</sequence>
<accession>A0A9W7TRR9</accession>
<evidence type="ECO:0000256" key="1">
    <source>
        <dbReference type="SAM" id="MobiDB-lite"/>
    </source>
</evidence>
<feature type="region of interest" description="Disordered" evidence="1">
    <location>
        <begin position="137"/>
        <end position="168"/>
    </location>
</feature>
<feature type="region of interest" description="Disordered" evidence="1">
    <location>
        <begin position="192"/>
        <end position="222"/>
    </location>
</feature>
<dbReference type="AlphaFoldDB" id="A0A9W7TRR9"/>
<dbReference type="EMBL" id="JAFHDT010000014">
    <property type="protein sequence ID" value="KAI7800962.1"/>
    <property type="molecule type" value="Genomic_DNA"/>
</dbReference>
<reference evidence="2" key="1">
    <citation type="submission" date="2021-02" db="EMBL/GenBank/DDBJ databases">
        <title>Comparative genomics reveals that relaxation of natural selection precedes convergent phenotypic evolution of cavefish.</title>
        <authorList>
            <person name="Peng Z."/>
        </authorList>
    </citation>
    <scope>NUCLEOTIDE SEQUENCE</scope>
    <source>
        <tissue evidence="2">Muscle</tissue>
    </source>
</reference>
<dbReference type="Proteomes" id="UP001059041">
    <property type="component" value="Linkage Group LG14"/>
</dbReference>
<evidence type="ECO:0000313" key="3">
    <source>
        <dbReference type="Proteomes" id="UP001059041"/>
    </source>
</evidence>
<gene>
    <name evidence="2" type="ORF">IRJ41_017979</name>
</gene>
<protein>
    <submittedName>
        <fullName evidence="2">Uncharacterized protein</fullName>
    </submittedName>
</protein>
<proteinExistence type="predicted"/>